<accession>A0ABN7PP26</accession>
<proteinExistence type="predicted"/>
<sequence>QCRRVEEEQAMLLGTPLSKFALNPPREHLEKVHFLDLELQSVTNSYVAAEKEYETLQAKMTSLSAVKSLIEDITTGKFAGITAEQLRYCNTPIYL</sequence>
<comment type="caution">
    <text evidence="2">The sequence shown here is derived from an EMBL/GenBank/DDBJ whole genome shotgun (WGS) entry which is preliminary data.</text>
</comment>
<dbReference type="Proteomes" id="UP001153148">
    <property type="component" value="Unassembled WGS sequence"/>
</dbReference>
<evidence type="ECO:0000313" key="2">
    <source>
        <dbReference type="EMBL" id="CAG2067943.1"/>
    </source>
</evidence>
<feature type="non-terminal residue" evidence="2">
    <location>
        <position position="1"/>
    </location>
</feature>
<dbReference type="EMBL" id="CAJPIN010078510">
    <property type="protein sequence ID" value="CAG2067943.1"/>
    <property type="molecule type" value="Genomic_DNA"/>
</dbReference>
<keyword evidence="1" id="KW-0175">Coiled coil</keyword>
<protein>
    <submittedName>
        <fullName evidence="2">Uncharacterized protein</fullName>
    </submittedName>
</protein>
<name>A0ABN7PP26_TIMPD</name>
<evidence type="ECO:0000256" key="1">
    <source>
        <dbReference type="SAM" id="Coils"/>
    </source>
</evidence>
<evidence type="ECO:0000313" key="3">
    <source>
        <dbReference type="Proteomes" id="UP001153148"/>
    </source>
</evidence>
<organism evidence="2 3">
    <name type="scientific">Timema podura</name>
    <name type="common">Walking stick</name>
    <dbReference type="NCBI Taxonomy" id="61482"/>
    <lineage>
        <taxon>Eukaryota</taxon>
        <taxon>Metazoa</taxon>
        <taxon>Ecdysozoa</taxon>
        <taxon>Arthropoda</taxon>
        <taxon>Hexapoda</taxon>
        <taxon>Insecta</taxon>
        <taxon>Pterygota</taxon>
        <taxon>Neoptera</taxon>
        <taxon>Polyneoptera</taxon>
        <taxon>Phasmatodea</taxon>
        <taxon>Timematodea</taxon>
        <taxon>Timematoidea</taxon>
        <taxon>Timematidae</taxon>
        <taxon>Timema</taxon>
    </lineage>
</organism>
<feature type="coiled-coil region" evidence="1">
    <location>
        <begin position="39"/>
        <end position="66"/>
    </location>
</feature>
<reference evidence="2" key="1">
    <citation type="submission" date="2021-03" db="EMBL/GenBank/DDBJ databases">
        <authorList>
            <person name="Tran Van P."/>
        </authorList>
    </citation>
    <scope>NUCLEOTIDE SEQUENCE</scope>
</reference>
<keyword evidence="3" id="KW-1185">Reference proteome</keyword>
<gene>
    <name evidence="2" type="ORF">TPAB3V08_LOCUS14886</name>
</gene>